<dbReference type="Proteomes" id="UP000324222">
    <property type="component" value="Unassembled WGS sequence"/>
</dbReference>
<evidence type="ECO:0000256" key="1">
    <source>
        <dbReference type="SAM" id="MobiDB-lite"/>
    </source>
</evidence>
<dbReference type="AlphaFoldDB" id="A0A5B7H2U0"/>
<name>A0A5B7H2U0_PORTR</name>
<evidence type="ECO:0000313" key="2">
    <source>
        <dbReference type="EMBL" id="MPC64196.1"/>
    </source>
</evidence>
<feature type="region of interest" description="Disordered" evidence="1">
    <location>
        <begin position="39"/>
        <end position="58"/>
    </location>
</feature>
<sequence>MNDLAYKLEQQDKHASSQWMQKGNPLALKQSCHLPLQDQDQQRGKLEADGYPTPTPGATCDSPVIQQVGYIIHLSLNVTMASLPLQNIEYLLTFLTKLDYPPAPRVKDKNMGGRASPLLGEKHNLIMWLSLLQTDLYRNVQVAHLPS</sequence>
<organism evidence="2 3">
    <name type="scientific">Portunus trituberculatus</name>
    <name type="common">Swimming crab</name>
    <name type="synonym">Neptunus trituberculatus</name>
    <dbReference type="NCBI Taxonomy" id="210409"/>
    <lineage>
        <taxon>Eukaryota</taxon>
        <taxon>Metazoa</taxon>
        <taxon>Ecdysozoa</taxon>
        <taxon>Arthropoda</taxon>
        <taxon>Crustacea</taxon>
        <taxon>Multicrustacea</taxon>
        <taxon>Malacostraca</taxon>
        <taxon>Eumalacostraca</taxon>
        <taxon>Eucarida</taxon>
        <taxon>Decapoda</taxon>
        <taxon>Pleocyemata</taxon>
        <taxon>Brachyura</taxon>
        <taxon>Eubrachyura</taxon>
        <taxon>Portunoidea</taxon>
        <taxon>Portunidae</taxon>
        <taxon>Portuninae</taxon>
        <taxon>Portunus</taxon>
    </lineage>
</organism>
<keyword evidence="3" id="KW-1185">Reference proteome</keyword>
<reference evidence="2 3" key="1">
    <citation type="submission" date="2019-05" db="EMBL/GenBank/DDBJ databases">
        <title>Another draft genome of Portunus trituberculatus and its Hox gene families provides insights of decapod evolution.</title>
        <authorList>
            <person name="Jeong J.-H."/>
            <person name="Song I."/>
            <person name="Kim S."/>
            <person name="Choi T."/>
            <person name="Kim D."/>
            <person name="Ryu S."/>
            <person name="Kim W."/>
        </authorList>
    </citation>
    <scope>NUCLEOTIDE SEQUENCE [LARGE SCALE GENOMIC DNA]</scope>
    <source>
        <tissue evidence="2">Muscle</tissue>
    </source>
</reference>
<dbReference type="EMBL" id="VSRR010021760">
    <property type="protein sequence ID" value="MPC64196.1"/>
    <property type="molecule type" value="Genomic_DNA"/>
</dbReference>
<comment type="caution">
    <text evidence="2">The sequence shown here is derived from an EMBL/GenBank/DDBJ whole genome shotgun (WGS) entry which is preliminary data.</text>
</comment>
<evidence type="ECO:0000313" key="3">
    <source>
        <dbReference type="Proteomes" id="UP000324222"/>
    </source>
</evidence>
<accession>A0A5B7H2U0</accession>
<proteinExistence type="predicted"/>
<protein>
    <submittedName>
        <fullName evidence="2">Uncharacterized protein</fullName>
    </submittedName>
</protein>
<gene>
    <name evidence="2" type="ORF">E2C01_058307</name>
</gene>